<protein>
    <submittedName>
        <fullName evidence="2">N-acetyltransferase GCN5</fullName>
    </submittedName>
</protein>
<dbReference type="InterPro" id="IPR000182">
    <property type="entry name" value="GNAT_dom"/>
</dbReference>
<proteinExistence type="predicted"/>
<dbReference type="Gene3D" id="3.40.630.30">
    <property type="match status" value="1"/>
</dbReference>
<name>A0A6J5IX72_9BURK</name>
<organism evidence="2 3">
    <name type="scientific">Burkholderia cenocepacia</name>
    <dbReference type="NCBI Taxonomy" id="95486"/>
    <lineage>
        <taxon>Bacteria</taxon>
        <taxon>Pseudomonadati</taxon>
        <taxon>Pseudomonadota</taxon>
        <taxon>Betaproteobacteria</taxon>
        <taxon>Burkholderiales</taxon>
        <taxon>Burkholderiaceae</taxon>
        <taxon>Burkholderia</taxon>
        <taxon>Burkholderia cepacia complex</taxon>
    </lineage>
</organism>
<evidence type="ECO:0000313" key="3">
    <source>
        <dbReference type="Proteomes" id="UP000494322"/>
    </source>
</evidence>
<accession>A0A6J5IX72</accession>
<dbReference type="AlphaFoldDB" id="A0A6J5IX72"/>
<dbReference type="PROSITE" id="PS51186">
    <property type="entry name" value="GNAT"/>
    <property type="match status" value="1"/>
</dbReference>
<dbReference type="Pfam" id="PF13673">
    <property type="entry name" value="Acetyltransf_10"/>
    <property type="match status" value="1"/>
</dbReference>
<keyword evidence="2" id="KW-0808">Transferase</keyword>
<dbReference type="InterPro" id="IPR016181">
    <property type="entry name" value="Acyl_CoA_acyltransferase"/>
</dbReference>
<dbReference type="GO" id="GO:0004343">
    <property type="term" value="F:glucosamine 6-phosphate N-acetyltransferase activity"/>
    <property type="evidence" value="ECO:0007669"/>
    <property type="project" value="TreeGrafter"/>
</dbReference>
<feature type="domain" description="N-acetyltransferase" evidence="1">
    <location>
        <begin position="13"/>
        <end position="153"/>
    </location>
</feature>
<dbReference type="SUPFAM" id="SSF55729">
    <property type="entry name" value="Acyl-CoA N-acyltransferases (Nat)"/>
    <property type="match status" value="1"/>
</dbReference>
<gene>
    <name evidence="2" type="ORF">BCO9919_00879</name>
</gene>
<evidence type="ECO:0000313" key="2">
    <source>
        <dbReference type="EMBL" id="CAB3963339.1"/>
    </source>
</evidence>
<dbReference type="Proteomes" id="UP000494322">
    <property type="component" value="Unassembled WGS sequence"/>
</dbReference>
<evidence type="ECO:0000259" key="1">
    <source>
        <dbReference type="PROSITE" id="PS51186"/>
    </source>
</evidence>
<dbReference type="CDD" id="cd04301">
    <property type="entry name" value="NAT_SF"/>
    <property type="match status" value="1"/>
</dbReference>
<dbReference type="EMBL" id="CABWIK020000003">
    <property type="protein sequence ID" value="CAB3963339.1"/>
    <property type="molecule type" value="Genomic_DNA"/>
</dbReference>
<dbReference type="InterPro" id="IPR039143">
    <property type="entry name" value="GNPNAT1-like"/>
</dbReference>
<dbReference type="PANTHER" id="PTHR13355:SF11">
    <property type="entry name" value="GLUCOSAMINE 6-PHOSPHATE N-ACETYLTRANSFERASE"/>
    <property type="match status" value="1"/>
</dbReference>
<dbReference type="PANTHER" id="PTHR13355">
    <property type="entry name" value="GLUCOSAMINE 6-PHOSPHATE N-ACETYLTRANSFERASE"/>
    <property type="match status" value="1"/>
</dbReference>
<reference evidence="2 3" key="1">
    <citation type="submission" date="2020-04" db="EMBL/GenBank/DDBJ databases">
        <authorList>
            <person name="Depoorter E."/>
        </authorList>
    </citation>
    <scope>NUCLEOTIDE SEQUENCE [LARGE SCALE GENOMIC DNA]</scope>
    <source>
        <strain evidence="2 3">BCC0132</strain>
    </source>
</reference>
<sequence length="153" mass="16291">MRRMGAAMTNGVVETGDWTVLGGDAARIRDAVFVREQQIPPEWELDDDDPLSLHAVAYRVDAATGARRAVATGRLLPSGTIGRVAVLADARGQGVGSAVLNALLEAARRRGEIVVRLYAQDSAVSFYLRHGFAAVGEPFVEAGVPHVEMARAP</sequence>